<sequence length="187" mass="20424">MSEARALFDRLVTVHRPDCELLASAGSFAATPAIDQGTLARDFESDAAGSYALAARVVFEDLRRIVGQLAGFLILARLTRRRELLDLPEMEAARQRWQKCVAALSALIAPPPLAEHRRRLEAATICCGEVLAHIEKLGRPDRTEEALDQAGDRIKEAYRALQTTASEKAGLAMVDFSHACCSCGPQH</sequence>
<gene>
    <name evidence="1" type="ORF">DEM27_14155</name>
</gene>
<dbReference type="OrthoDB" id="8096169at2"/>
<accession>A0A2U2DRG1</accession>
<dbReference type="EMBL" id="QFBC01000005">
    <property type="protein sequence ID" value="PWE55809.1"/>
    <property type="molecule type" value="Genomic_DNA"/>
</dbReference>
<keyword evidence="2" id="KW-1185">Reference proteome</keyword>
<protein>
    <recommendedName>
        <fullName evidence="3">DUF403 domain-containing protein</fullName>
    </recommendedName>
</protein>
<evidence type="ECO:0000313" key="1">
    <source>
        <dbReference type="EMBL" id="PWE55809.1"/>
    </source>
</evidence>
<organism evidence="1 2">
    <name type="scientific">Metarhizobium album</name>
    <dbReference type="NCBI Taxonomy" id="2182425"/>
    <lineage>
        <taxon>Bacteria</taxon>
        <taxon>Pseudomonadati</taxon>
        <taxon>Pseudomonadota</taxon>
        <taxon>Alphaproteobacteria</taxon>
        <taxon>Hyphomicrobiales</taxon>
        <taxon>Rhizobiaceae</taxon>
        <taxon>Metarhizobium</taxon>
    </lineage>
</organism>
<evidence type="ECO:0008006" key="3">
    <source>
        <dbReference type="Google" id="ProtNLM"/>
    </source>
</evidence>
<dbReference type="RefSeq" id="WP_109458887.1">
    <property type="nucleotide sequence ID" value="NZ_QFBC01000005.1"/>
</dbReference>
<dbReference type="Proteomes" id="UP000245252">
    <property type="component" value="Unassembled WGS sequence"/>
</dbReference>
<dbReference type="AlphaFoldDB" id="A0A2U2DRG1"/>
<comment type="caution">
    <text evidence="1">The sequence shown here is derived from an EMBL/GenBank/DDBJ whole genome shotgun (WGS) entry which is preliminary data.</text>
</comment>
<name>A0A2U2DRG1_9HYPH</name>
<proteinExistence type="predicted"/>
<reference evidence="1 2" key="1">
    <citation type="submission" date="2018-05" db="EMBL/GenBank/DDBJ databases">
        <title>The draft genome of strain NS-104.</title>
        <authorList>
            <person name="Hang P."/>
            <person name="Jiang J."/>
        </authorList>
    </citation>
    <scope>NUCLEOTIDE SEQUENCE [LARGE SCALE GENOMIC DNA]</scope>
    <source>
        <strain evidence="1 2">NS-104</strain>
    </source>
</reference>
<evidence type="ECO:0000313" key="2">
    <source>
        <dbReference type="Proteomes" id="UP000245252"/>
    </source>
</evidence>